<protein>
    <recommendedName>
        <fullName evidence="4">Outer membrane protein beta-barrel domain-containing protein</fullName>
    </recommendedName>
</protein>
<feature type="signal peptide" evidence="1">
    <location>
        <begin position="1"/>
        <end position="23"/>
    </location>
</feature>
<gene>
    <name evidence="2" type="ORF">QYS48_24760</name>
</gene>
<feature type="chain" id="PRO_5041447991" description="Outer membrane protein beta-barrel domain-containing protein" evidence="1">
    <location>
        <begin position="24"/>
        <end position="342"/>
    </location>
</feature>
<dbReference type="Pfam" id="PF20230">
    <property type="entry name" value="DUF6588"/>
    <property type="match status" value="1"/>
</dbReference>
<dbReference type="EMBL" id="CP129970">
    <property type="protein sequence ID" value="WKK85169.2"/>
    <property type="molecule type" value="Genomic_DNA"/>
</dbReference>
<evidence type="ECO:0008006" key="4">
    <source>
        <dbReference type="Google" id="ProtNLM"/>
    </source>
</evidence>
<keyword evidence="1" id="KW-0732">Signal</keyword>
<accession>A0AA49JAX3</accession>
<reference evidence="2" key="1">
    <citation type="submission" date="2023-08" db="EMBL/GenBank/DDBJ databases">
        <title>Comparative genomics and taxonomic characterization of three novel marine species of genus Marivirga.</title>
        <authorList>
            <person name="Muhammad N."/>
            <person name="Kim S.-G."/>
        </authorList>
    </citation>
    <scope>NUCLEOTIDE SEQUENCE [LARGE SCALE GENOMIC DNA]</scope>
    <source>
        <strain evidence="2">ABR2-2</strain>
    </source>
</reference>
<organism evidence="2 3">
    <name type="scientific">Marivirga arenosa</name>
    <dbReference type="NCBI Taxonomy" id="3059076"/>
    <lineage>
        <taxon>Bacteria</taxon>
        <taxon>Pseudomonadati</taxon>
        <taxon>Bacteroidota</taxon>
        <taxon>Cytophagia</taxon>
        <taxon>Cytophagales</taxon>
        <taxon>Marivirgaceae</taxon>
        <taxon>Marivirga</taxon>
    </lineage>
</organism>
<name>A0AA49JAX3_9BACT</name>
<evidence type="ECO:0000256" key="1">
    <source>
        <dbReference type="SAM" id="SignalP"/>
    </source>
</evidence>
<proteinExistence type="predicted"/>
<keyword evidence="3" id="KW-1185">Reference proteome</keyword>
<dbReference type="AlphaFoldDB" id="A0AA49JAX3"/>
<dbReference type="RefSeq" id="WP_308356142.1">
    <property type="nucleotide sequence ID" value="NZ_CP129970.2"/>
</dbReference>
<dbReference type="Proteomes" id="UP001244443">
    <property type="component" value="Chromosome"/>
</dbReference>
<dbReference type="InterPro" id="IPR046495">
    <property type="entry name" value="DUF6588"/>
</dbReference>
<evidence type="ECO:0000313" key="2">
    <source>
        <dbReference type="EMBL" id="WKK85169.2"/>
    </source>
</evidence>
<sequence length="342" mass="37198">MKRIITILSLAIFCIANIQTTKAQEFESLIQSSLGDANTYLKDYMNPFAASLGNGLANGWYNTAKPHKTLGFDLTVNMNFAVIPDAASQFEFVASEYNNLRLINSSDNMLPTFTGGSTEAQLEIFGSREIDGQTYDFEQAIGAPDGFGLSDLPGPLAVPTPTVQLGVGIVKNTDLILRLTPEVNVGDLSFRSFGLGVKHDFKQWIPGMKLLPFDLSALVGFNRITTTYQIDQAADQFAEFNASATTVQAIISKKLLFFTPYAGLGVNIVNSNFAMKGDYVFNQGTPEEIDVTDPVDIAFDGAGGPRFTVGARVKILWVLALNVDYTIQKYNTLSVGLGLNIR</sequence>
<evidence type="ECO:0000313" key="3">
    <source>
        <dbReference type="Proteomes" id="UP001244443"/>
    </source>
</evidence>